<feature type="region of interest" description="Disordered" evidence="2">
    <location>
        <begin position="912"/>
        <end position="966"/>
    </location>
</feature>
<feature type="region of interest" description="Disordered" evidence="2">
    <location>
        <begin position="661"/>
        <end position="685"/>
    </location>
</feature>
<feature type="compositionally biased region" description="Acidic residues" evidence="2">
    <location>
        <begin position="912"/>
        <end position="930"/>
    </location>
</feature>
<evidence type="ECO:0000256" key="1">
    <source>
        <dbReference type="SAM" id="Coils"/>
    </source>
</evidence>
<dbReference type="PANTHER" id="PTHR37542">
    <property type="entry name" value="HELO DOMAIN-CONTAINING PROTEIN-RELATED"/>
    <property type="match status" value="1"/>
</dbReference>
<evidence type="ECO:0008006" key="5">
    <source>
        <dbReference type="Google" id="ProtNLM"/>
    </source>
</evidence>
<accession>A0AAQ3R6I7</accession>
<dbReference type="Proteomes" id="UP001303373">
    <property type="component" value="Chromosome 10"/>
</dbReference>
<proteinExistence type="predicted"/>
<keyword evidence="4" id="KW-1185">Reference proteome</keyword>
<evidence type="ECO:0000256" key="2">
    <source>
        <dbReference type="SAM" id="MobiDB-lite"/>
    </source>
</evidence>
<reference evidence="3 4" key="1">
    <citation type="submission" date="2023-11" db="EMBL/GenBank/DDBJ databases">
        <title>An acidophilic fungus is an integral part of prey digestion in a carnivorous sundew plant.</title>
        <authorList>
            <person name="Tsai I.J."/>
        </authorList>
    </citation>
    <scope>NUCLEOTIDE SEQUENCE [LARGE SCALE GENOMIC DNA]</scope>
    <source>
        <strain evidence="3">169a</strain>
    </source>
</reference>
<feature type="compositionally biased region" description="Basic and acidic residues" evidence="2">
    <location>
        <begin position="730"/>
        <end position="746"/>
    </location>
</feature>
<evidence type="ECO:0000313" key="4">
    <source>
        <dbReference type="Proteomes" id="UP001303373"/>
    </source>
</evidence>
<feature type="region of interest" description="Disordered" evidence="2">
    <location>
        <begin position="710"/>
        <end position="747"/>
    </location>
</feature>
<feature type="compositionally biased region" description="Basic and acidic residues" evidence="2">
    <location>
        <begin position="670"/>
        <end position="680"/>
    </location>
</feature>
<feature type="coiled-coil region" evidence="1">
    <location>
        <begin position="82"/>
        <end position="109"/>
    </location>
</feature>
<evidence type="ECO:0000313" key="3">
    <source>
        <dbReference type="EMBL" id="WPH03231.1"/>
    </source>
</evidence>
<feature type="region of interest" description="Disordered" evidence="2">
    <location>
        <begin position="1248"/>
        <end position="1271"/>
    </location>
</feature>
<keyword evidence="1" id="KW-0175">Coiled coil</keyword>
<feature type="region of interest" description="Disordered" evidence="2">
    <location>
        <begin position="837"/>
        <end position="861"/>
    </location>
</feature>
<organism evidence="3 4">
    <name type="scientific">Acrodontium crateriforme</name>
    <dbReference type="NCBI Taxonomy" id="150365"/>
    <lineage>
        <taxon>Eukaryota</taxon>
        <taxon>Fungi</taxon>
        <taxon>Dikarya</taxon>
        <taxon>Ascomycota</taxon>
        <taxon>Pezizomycotina</taxon>
        <taxon>Dothideomycetes</taxon>
        <taxon>Dothideomycetidae</taxon>
        <taxon>Mycosphaerellales</taxon>
        <taxon>Teratosphaeriaceae</taxon>
        <taxon>Acrodontium</taxon>
    </lineage>
</organism>
<dbReference type="EMBL" id="CP138589">
    <property type="protein sequence ID" value="WPH03231.1"/>
    <property type="molecule type" value="Genomic_DNA"/>
</dbReference>
<name>A0AAQ3R6I7_9PEZI</name>
<sequence length="1271" mass="140286">MEAFRPTHAHQAHVRTSHLTKLYSDVKKSADTNFSVHPLATQQFAALQRKYRIQKDRLITWGLAWSDDEKGVDGNIDDSVARAGLTETVDSVLRNIKEVTEEAERIKSAGFPLGTIGLGGDSKIAAKQPAEFDEARYEDLLRDLTTSIDILYDLSLSRRALARGEHPNFSASSVDRSVSDVPDKPQTIRRKPLSRNISYASSDLTLVNPPPFRRPNLSPYAGLPPRIDISALQLPHEGPPPYESIGVPSTTRLVAHLLRNRASEGIHNILGSSTPEVPVFVEYANFDSIYRDTHVPPPLQRLEALANFIPPMRPESQTSLSLLGYFEDPNQPRLGLVYDVPYSLQNRLQGTHRQPAQVLAPISLLKMMQRASKGQATNGEIVTPALESRYQLALRLTEQLQDMHVRGMPHGNINSSSVVFMTTVGESPLKQSLMRSPHWSAFDLFSKCSVEGVRRDANLNIYKHPQDFPQSPKRDLGADIKFDLYGLALILLEVGLWVPIGTVYKEKYSLADFKLRLEKLWIPKLAAKCGSVYMRVVEACLRIADEPDTSHLTVDGVYGSLLEKLRRCCLLDEDDMASDPLTPSNTVAEATKMAYAGSTFTKHRSSSPEPGHIKRMQSNPDAILRSSMMTPIESPHRMSSMPIVASTNSPLSAVHERQMSRQTSTHSRMSHQDSMTDIKGRSTHHFTTKPSFKEYKQKVTLIQQRWREYRERRKQAAHKAEQLNTSTRGIEPDSDHDAKPKRKEFPSVKLPQALQEEWQSKLAFQLANIVERALHGCLESSSINLTAYGETPETARPTLLVCCKSTAKVKQALRRHFKYDANVYDVRVKKDEIRRCRKSSRTTDRAARRSMAPASALDRARNPDYQARPLCGASIGAFRDDEHLPPVSFGGVVLVDGMPFGMSVHHMLEAEDDEDEAVDGDVDDDDDDDTSSIGSADLAYPQSDDDDSTVRPSTLPEIDQSVYGHDGDMPGITPEDFEEIAVTQPSLDDAIDLDLHVDEDEDSDSEDSGIDEDHLLSYKLGQIHASSGLKRSAALHSTQEGFRSISQSLPQEIDWALFELVPPRVHPFNIVKGGRQHCSSAAAARSSSGPDSYPVAIRRSGDLACAKVHCLGRTSGLATGVISSTMELVKIHGRSTFSASWTVDGGFGVGGDSGAWVIANDDGRVCGHVLASRRGKTYICPMDLLLEDVRRTLGAMEVTLPSVSAMAAAATPLDGVANQQNMNSVAEQTVLDAMGRMRINEHEMGGVALPISPTKRSGGIRRPPLATVEPV</sequence>
<gene>
    <name evidence="3" type="ORF">R9X50_00610800</name>
</gene>
<protein>
    <recommendedName>
        <fullName evidence="5">Protein kinase domain-containing protein</fullName>
    </recommendedName>
</protein>
<dbReference type="AlphaFoldDB" id="A0AAQ3R6I7"/>
<dbReference type="PANTHER" id="PTHR37542:SF2">
    <property type="entry name" value="PROTEIN KINASE DOMAIN-CONTAINING PROTEIN"/>
    <property type="match status" value="1"/>
</dbReference>